<dbReference type="Pfam" id="PF13361">
    <property type="entry name" value="UvrD_C"/>
    <property type="match status" value="1"/>
</dbReference>
<dbReference type="EMBL" id="JAGGLU010000009">
    <property type="protein sequence ID" value="MBP2058436.1"/>
    <property type="molecule type" value="Genomic_DNA"/>
</dbReference>
<evidence type="ECO:0000256" key="4">
    <source>
        <dbReference type="ARBA" id="ARBA00022806"/>
    </source>
</evidence>
<dbReference type="InterPro" id="IPR013986">
    <property type="entry name" value="DExx_box_DNA_helicase_dom_sf"/>
</dbReference>
<keyword evidence="7" id="KW-0413">Isomerase</keyword>
<dbReference type="SUPFAM" id="SSF52540">
    <property type="entry name" value="P-loop containing nucleoside triphosphate hydrolases"/>
    <property type="match status" value="1"/>
</dbReference>
<feature type="binding site" evidence="10">
    <location>
        <begin position="29"/>
        <end position="36"/>
    </location>
    <ligand>
        <name>ATP</name>
        <dbReference type="ChEBI" id="CHEBI:30616"/>
    </ligand>
</feature>
<evidence type="ECO:0000313" key="15">
    <source>
        <dbReference type="Proteomes" id="UP001519292"/>
    </source>
</evidence>
<evidence type="ECO:0000256" key="9">
    <source>
        <dbReference type="ARBA" id="ARBA00048988"/>
    </source>
</evidence>
<evidence type="ECO:0000256" key="1">
    <source>
        <dbReference type="ARBA" id="ARBA00009922"/>
    </source>
</evidence>
<organism evidence="14 15">
    <name type="scientific">Lactobacillus colini</name>
    <dbReference type="NCBI Taxonomy" id="1819254"/>
    <lineage>
        <taxon>Bacteria</taxon>
        <taxon>Bacillati</taxon>
        <taxon>Bacillota</taxon>
        <taxon>Bacilli</taxon>
        <taxon>Lactobacillales</taxon>
        <taxon>Lactobacillaceae</taxon>
        <taxon>Lactobacillus</taxon>
    </lineage>
</organism>
<dbReference type="GO" id="GO:0003678">
    <property type="term" value="F:DNA helicase activity"/>
    <property type="evidence" value="ECO:0007669"/>
    <property type="project" value="UniProtKB-EC"/>
</dbReference>
<dbReference type="InterPro" id="IPR027417">
    <property type="entry name" value="P-loop_NTPase"/>
</dbReference>
<dbReference type="InterPro" id="IPR014016">
    <property type="entry name" value="UvrD-like_ATP-bd"/>
</dbReference>
<dbReference type="NCBIfam" id="TIGR01073">
    <property type="entry name" value="pcrA"/>
    <property type="match status" value="1"/>
</dbReference>
<keyword evidence="3 10" id="KW-0378">Hydrolase</keyword>
<dbReference type="Pfam" id="PF00580">
    <property type="entry name" value="UvrD-helicase"/>
    <property type="match status" value="1"/>
</dbReference>
<evidence type="ECO:0000259" key="13">
    <source>
        <dbReference type="PROSITE" id="PS51217"/>
    </source>
</evidence>
<feature type="domain" description="UvrD-like helicase C-terminal" evidence="13">
    <location>
        <begin position="290"/>
        <end position="569"/>
    </location>
</feature>
<dbReference type="InterPro" id="IPR014017">
    <property type="entry name" value="DNA_helicase_UvrD-like_C"/>
</dbReference>
<evidence type="ECO:0000256" key="11">
    <source>
        <dbReference type="RuleBase" id="RU364053"/>
    </source>
</evidence>
<dbReference type="EC" id="5.6.2.4" evidence="11"/>
<dbReference type="PANTHER" id="PTHR11070:SF2">
    <property type="entry name" value="ATP-DEPENDENT DNA HELICASE SRS2"/>
    <property type="match status" value="1"/>
</dbReference>
<dbReference type="Gene3D" id="1.10.10.160">
    <property type="match status" value="1"/>
</dbReference>
<evidence type="ECO:0000256" key="7">
    <source>
        <dbReference type="ARBA" id="ARBA00023235"/>
    </source>
</evidence>
<evidence type="ECO:0000256" key="10">
    <source>
        <dbReference type="PROSITE-ProRule" id="PRU00560"/>
    </source>
</evidence>
<keyword evidence="4 10" id="KW-0347">Helicase</keyword>
<dbReference type="PROSITE" id="PS51198">
    <property type="entry name" value="UVRD_HELICASE_ATP_BIND"/>
    <property type="match status" value="1"/>
</dbReference>
<comment type="caution">
    <text evidence="14">The sequence shown here is derived from an EMBL/GenBank/DDBJ whole genome shotgun (WGS) entry which is preliminary data.</text>
</comment>
<dbReference type="Gene3D" id="1.10.486.10">
    <property type="entry name" value="PCRA, domain 4"/>
    <property type="match status" value="1"/>
</dbReference>
<dbReference type="CDD" id="cd18807">
    <property type="entry name" value="SF1_C_UvrD"/>
    <property type="match status" value="1"/>
</dbReference>
<evidence type="ECO:0000256" key="6">
    <source>
        <dbReference type="ARBA" id="ARBA00023125"/>
    </source>
</evidence>
<dbReference type="PROSITE" id="PS51217">
    <property type="entry name" value="UVRD_HELICASE_CTER"/>
    <property type="match status" value="1"/>
</dbReference>
<accession>A0ABS4MFH7</accession>
<evidence type="ECO:0000256" key="3">
    <source>
        <dbReference type="ARBA" id="ARBA00022801"/>
    </source>
</evidence>
<sequence length="749" mass="84398">MSEESILAGLNPQQQKAVQCTEGPLLVVAGAGSGKTSVLTRRVAYLIEERDVAPWNILAITFTNKAAAEMRERIHQLLGSVADNIWISTFHALCVRILRRDADKIGYSTSFSIADSAEQLTLVKRILKDLNINPKMYDPRAILGTISNAKNDLLTPDGLEMQAGSPFDKIAAKVYREYQHRLKRDQIMDFDDLIMQTLVLFKKDKETLHYYQNKFRYILVDEYQDTNEAQYQLCHLLAAQYKNICVVGDADQSIYGWRGANMENIMNFEKDYKDDDVHTIKLEQNYRSTGHILDAANSVIKNNINRKPKKLWTDKGDGEKVNYYHAQSGKDESHFIVSKIQEEMKKGKRKYSDFAILYRTNAQSRGVEEILVKSNIPYKIVGGHKFYDRKEIKDILAYLKIVANPSDSMSLNRIINVPKRGLGPTTMQKFNTFASQNEFSALEAFKNLALAPITGRAHKTLNEFGVKLADTIAYAKDHSVTGVTEKILATFGYTDALKNEHTLEANTRLENLDEFLTVTKSFDDSYEPESEDSTPLGDFLSEVTLLSDQDDLENQGDEVALMTLHAAKGLEFPVVFLIGMEDGIFPLSRALMDDNELEEERRLAYVGITRAEQELYLTNAVSRMMYGRPQVNEPSRFLDEIDDKDISQINPASGNIIAAGRGLKKTTVPFARKHERANIEVYTPKKPTGAVGADKKSWAAGDQVEHKAWGRGLVKKVSGTGEDMELDIIFSNRVGEKRLLAAFAPIKKI</sequence>
<dbReference type="InterPro" id="IPR000212">
    <property type="entry name" value="DNA_helicase_UvrD/REP"/>
</dbReference>
<dbReference type="RefSeq" id="WP_209687168.1">
    <property type="nucleotide sequence ID" value="NZ_JAGGLU010000009.1"/>
</dbReference>
<gene>
    <name evidence="14" type="ORF">J2Z60_001615</name>
</gene>
<name>A0ABS4MFH7_9LACO</name>
<keyword evidence="6 11" id="KW-0238">DNA-binding</keyword>
<evidence type="ECO:0000256" key="2">
    <source>
        <dbReference type="ARBA" id="ARBA00022741"/>
    </source>
</evidence>
<evidence type="ECO:0000256" key="8">
    <source>
        <dbReference type="ARBA" id="ARBA00034617"/>
    </source>
</evidence>
<evidence type="ECO:0000256" key="5">
    <source>
        <dbReference type="ARBA" id="ARBA00022840"/>
    </source>
</evidence>
<reference evidence="14 15" key="1">
    <citation type="submission" date="2021-03" db="EMBL/GenBank/DDBJ databases">
        <title>Genomic Encyclopedia of Type Strains, Phase IV (KMG-IV): sequencing the most valuable type-strain genomes for metagenomic binning, comparative biology and taxonomic classification.</title>
        <authorList>
            <person name="Goeker M."/>
        </authorList>
    </citation>
    <scope>NUCLEOTIDE SEQUENCE [LARGE SCALE GENOMIC DNA]</scope>
    <source>
        <strain evidence="14 15">DSM 101872</strain>
    </source>
</reference>
<dbReference type="Proteomes" id="UP001519292">
    <property type="component" value="Unassembled WGS sequence"/>
</dbReference>
<comment type="catalytic activity">
    <reaction evidence="8">
        <text>Couples ATP hydrolysis with the unwinding of duplex DNA by translocating in the 3'-5' direction.</text>
        <dbReference type="EC" id="5.6.2.4"/>
    </reaction>
</comment>
<comment type="similarity">
    <text evidence="1 11">Belongs to the helicase family. UvrD subfamily.</text>
</comment>
<dbReference type="Gene3D" id="3.40.50.300">
    <property type="entry name" value="P-loop containing nucleotide triphosphate hydrolases"/>
    <property type="match status" value="2"/>
</dbReference>
<dbReference type="GO" id="GO:0016787">
    <property type="term" value="F:hydrolase activity"/>
    <property type="evidence" value="ECO:0007669"/>
    <property type="project" value="UniProtKB-KW"/>
</dbReference>
<dbReference type="PANTHER" id="PTHR11070">
    <property type="entry name" value="UVRD / RECB / PCRA DNA HELICASE FAMILY MEMBER"/>
    <property type="match status" value="1"/>
</dbReference>
<proteinExistence type="inferred from homology"/>
<dbReference type="InterPro" id="IPR005751">
    <property type="entry name" value="ATP-dep_DNA_helicase_PcrA"/>
</dbReference>
<keyword evidence="15" id="KW-1185">Reference proteome</keyword>
<dbReference type="CDD" id="cd17932">
    <property type="entry name" value="DEXQc_UvrD"/>
    <property type="match status" value="1"/>
</dbReference>
<evidence type="ECO:0000313" key="14">
    <source>
        <dbReference type="EMBL" id="MBP2058436.1"/>
    </source>
</evidence>
<keyword evidence="5 10" id="KW-0067">ATP-binding</keyword>
<feature type="domain" description="UvrD-like helicase ATP-binding" evidence="12">
    <location>
        <begin position="8"/>
        <end position="289"/>
    </location>
</feature>
<keyword evidence="2 10" id="KW-0547">Nucleotide-binding</keyword>
<dbReference type="Pfam" id="PF21196">
    <property type="entry name" value="PcrA_UvrD_tudor"/>
    <property type="match status" value="1"/>
</dbReference>
<evidence type="ECO:0000259" key="12">
    <source>
        <dbReference type="PROSITE" id="PS51198"/>
    </source>
</evidence>
<comment type="catalytic activity">
    <reaction evidence="9 11">
        <text>ATP + H2O = ADP + phosphate + H(+)</text>
        <dbReference type="Rhea" id="RHEA:13065"/>
        <dbReference type="ChEBI" id="CHEBI:15377"/>
        <dbReference type="ChEBI" id="CHEBI:15378"/>
        <dbReference type="ChEBI" id="CHEBI:30616"/>
        <dbReference type="ChEBI" id="CHEBI:43474"/>
        <dbReference type="ChEBI" id="CHEBI:456216"/>
        <dbReference type="EC" id="5.6.2.4"/>
    </reaction>
</comment>
<protein>
    <recommendedName>
        <fullName evidence="11">ATP-dependent DNA helicase</fullName>
        <ecNumber evidence="11">5.6.2.4</ecNumber>
    </recommendedName>
</protein>